<evidence type="ECO:0000256" key="2">
    <source>
        <dbReference type="ARBA" id="ARBA00022452"/>
    </source>
</evidence>
<accession>A0A6B2NS49</accession>
<proteinExistence type="predicted"/>
<dbReference type="GO" id="GO:0015288">
    <property type="term" value="F:porin activity"/>
    <property type="evidence" value="ECO:0007669"/>
    <property type="project" value="TreeGrafter"/>
</dbReference>
<dbReference type="PANTHER" id="PTHR30026">
    <property type="entry name" value="OUTER MEMBRANE PROTEIN TOLC"/>
    <property type="match status" value="1"/>
</dbReference>
<comment type="caution">
    <text evidence="7">The sequence shown here is derived from an EMBL/GenBank/DDBJ whole genome shotgun (WGS) entry which is preliminary data.</text>
</comment>
<evidence type="ECO:0000313" key="7">
    <source>
        <dbReference type="EMBL" id="NDW45427.1"/>
    </source>
</evidence>
<evidence type="ECO:0000256" key="5">
    <source>
        <dbReference type="ARBA" id="ARBA00023237"/>
    </source>
</evidence>
<evidence type="ECO:0000256" key="4">
    <source>
        <dbReference type="ARBA" id="ARBA00023136"/>
    </source>
</evidence>
<keyword evidence="3" id="KW-0812">Transmembrane</keyword>
<keyword evidence="2" id="KW-1134">Transmembrane beta strand</keyword>
<dbReference type="InterPro" id="IPR051906">
    <property type="entry name" value="TolC-like"/>
</dbReference>
<keyword evidence="5" id="KW-0998">Cell outer membrane</keyword>
<keyword evidence="4" id="KW-0472">Membrane</keyword>
<evidence type="ECO:0000256" key="3">
    <source>
        <dbReference type="ARBA" id="ARBA00022692"/>
    </source>
</evidence>
<comment type="subcellular location">
    <subcellularLocation>
        <location evidence="1">Cell outer membrane</location>
    </subcellularLocation>
</comment>
<sequence length="460" mass="50901">MIRAIFSALILSFMLVESIPSAAAHELRKSVQVALSSNPTIKAHDAAVRTAALELLEMRGTYLPTVSVFAGLGPEYVDDPNGLSVVDNARTKTSREIGLVASLPLFDGYKRANTVFTRAAQLDRTMFEYLDASETMALLVVQAHMDIVRNQNILATANDHLNRHLDIARRVREQVSGGKLPLSDQLQVESRVETLRITISEISNELEMSRSRYRELVGTPNVPGLNAPGLPSLPPSLDALIASSVQNNFRVKQAQASVDVRRFEKFTNEAEYLPQVNLRAGASVGADLDGASGNENRSFISIDLDWKLFNGGRAERRAALLERQNEALYLRMATMREVQHIAENAWSSYQSSQRIATIAAKQVALNNDLVEQYTLEFQLDTRSLLDLLIGETELFRSRIELINAKAGATFNAYRMLAAQSRLAQYFGIDSTGEALLLAVQANESQKPFDVIDRAVPIVKR</sequence>
<dbReference type="GO" id="GO:0009279">
    <property type="term" value="C:cell outer membrane"/>
    <property type="evidence" value="ECO:0007669"/>
    <property type="project" value="UniProtKB-SubCell"/>
</dbReference>
<reference evidence="7" key="1">
    <citation type="submission" date="2020-02" db="EMBL/GenBank/DDBJ databases">
        <title>Delineation of the pyrene-degrading pathway in Roseobacter clade bacteria by genomic analysis.</title>
        <authorList>
            <person name="Zhou H."/>
            <person name="Wang H."/>
        </authorList>
    </citation>
    <scope>NUCLEOTIDE SEQUENCE</scope>
    <source>
        <strain evidence="7">PrR005</strain>
    </source>
</reference>
<dbReference type="GO" id="GO:0015562">
    <property type="term" value="F:efflux transmembrane transporter activity"/>
    <property type="evidence" value="ECO:0007669"/>
    <property type="project" value="InterPro"/>
</dbReference>
<dbReference type="RefSeq" id="WP_164129592.1">
    <property type="nucleotide sequence ID" value="NZ_JAAGOX010000013.1"/>
</dbReference>
<dbReference type="SUPFAM" id="SSF56954">
    <property type="entry name" value="Outer membrane efflux proteins (OEP)"/>
    <property type="match status" value="1"/>
</dbReference>
<organism evidence="7">
    <name type="scientific">Ruegeria sp. PrR005</name>
    <dbReference type="NCBI Taxonomy" id="2706882"/>
    <lineage>
        <taxon>Bacteria</taxon>
        <taxon>Pseudomonadati</taxon>
        <taxon>Pseudomonadota</taxon>
        <taxon>Alphaproteobacteria</taxon>
        <taxon>Rhodobacterales</taxon>
        <taxon>Roseobacteraceae</taxon>
        <taxon>Ruegeria</taxon>
    </lineage>
</organism>
<evidence type="ECO:0000256" key="6">
    <source>
        <dbReference type="SAM" id="SignalP"/>
    </source>
</evidence>
<dbReference type="EMBL" id="JAAGOX010000013">
    <property type="protein sequence ID" value="NDW45427.1"/>
    <property type="molecule type" value="Genomic_DNA"/>
</dbReference>
<protein>
    <submittedName>
        <fullName evidence="7">TolC family protein</fullName>
    </submittedName>
</protein>
<dbReference type="PANTHER" id="PTHR30026:SF22">
    <property type="entry name" value="OUTER MEMBRANE EFFLUX PROTEIN"/>
    <property type="match status" value="1"/>
</dbReference>
<feature type="signal peptide" evidence="6">
    <location>
        <begin position="1"/>
        <end position="23"/>
    </location>
</feature>
<name>A0A6B2NS49_9RHOB</name>
<dbReference type="AlphaFoldDB" id="A0A6B2NS49"/>
<feature type="chain" id="PRO_5025604836" evidence="6">
    <location>
        <begin position="24"/>
        <end position="460"/>
    </location>
</feature>
<evidence type="ECO:0000256" key="1">
    <source>
        <dbReference type="ARBA" id="ARBA00004442"/>
    </source>
</evidence>
<gene>
    <name evidence="7" type="ORF">G0P99_10685</name>
</gene>
<dbReference type="Gene3D" id="1.20.1600.10">
    <property type="entry name" value="Outer membrane efflux proteins (OEP)"/>
    <property type="match status" value="1"/>
</dbReference>
<dbReference type="GO" id="GO:1990281">
    <property type="term" value="C:efflux pump complex"/>
    <property type="evidence" value="ECO:0007669"/>
    <property type="project" value="TreeGrafter"/>
</dbReference>
<keyword evidence="6" id="KW-0732">Signal</keyword>